<feature type="signal peptide" evidence="1">
    <location>
        <begin position="1"/>
        <end position="25"/>
    </location>
</feature>
<feature type="chain" id="PRO_5041928045" description="Secreted protein" evidence="1">
    <location>
        <begin position="26"/>
        <end position="84"/>
    </location>
</feature>
<reference evidence="2" key="1">
    <citation type="submission" date="2023-05" db="EMBL/GenBank/DDBJ databases">
        <title>Nepenthes gracilis genome sequencing.</title>
        <authorList>
            <person name="Fukushima K."/>
        </authorList>
    </citation>
    <scope>NUCLEOTIDE SEQUENCE</scope>
    <source>
        <strain evidence="2">SING2019-196</strain>
    </source>
</reference>
<evidence type="ECO:0000313" key="2">
    <source>
        <dbReference type="EMBL" id="GMH09454.1"/>
    </source>
</evidence>
<evidence type="ECO:0000256" key="1">
    <source>
        <dbReference type="SAM" id="SignalP"/>
    </source>
</evidence>
<dbReference type="AlphaFoldDB" id="A0AAD3SF29"/>
<keyword evidence="1" id="KW-0732">Signal</keyword>
<comment type="caution">
    <text evidence="2">The sequence shown here is derived from an EMBL/GenBank/DDBJ whole genome shotgun (WGS) entry which is preliminary data.</text>
</comment>
<evidence type="ECO:0000313" key="3">
    <source>
        <dbReference type="Proteomes" id="UP001279734"/>
    </source>
</evidence>
<accession>A0AAD3SF29</accession>
<keyword evidence="3" id="KW-1185">Reference proteome</keyword>
<dbReference type="EMBL" id="BSYO01000009">
    <property type="protein sequence ID" value="GMH09454.1"/>
    <property type="molecule type" value="Genomic_DNA"/>
</dbReference>
<organism evidence="2 3">
    <name type="scientific">Nepenthes gracilis</name>
    <name type="common">Slender pitcher plant</name>
    <dbReference type="NCBI Taxonomy" id="150966"/>
    <lineage>
        <taxon>Eukaryota</taxon>
        <taxon>Viridiplantae</taxon>
        <taxon>Streptophyta</taxon>
        <taxon>Embryophyta</taxon>
        <taxon>Tracheophyta</taxon>
        <taxon>Spermatophyta</taxon>
        <taxon>Magnoliopsida</taxon>
        <taxon>eudicotyledons</taxon>
        <taxon>Gunneridae</taxon>
        <taxon>Pentapetalae</taxon>
        <taxon>Caryophyllales</taxon>
        <taxon>Nepenthaceae</taxon>
        <taxon>Nepenthes</taxon>
    </lineage>
</organism>
<dbReference type="Proteomes" id="UP001279734">
    <property type="component" value="Unassembled WGS sequence"/>
</dbReference>
<sequence length="84" mass="9275">MLAGARMVCGLLAVRIFLMDSLCLGDLHVSYCLAVLLHGQFLDIGMPSWSLLLGPIHALSSSLFEDGVCRSWFAYMLQSHMKSE</sequence>
<proteinExistence type="predicted"/>
<gene>
    <name evidence="2" type="ORF">Nepgr_011295</name>
</gene>
<name>A0AAD3SF29_NEPGR</name>
<protein>
    <recommendedName>
        <fullName evidence="4">Secreted protein</fullName>
    </recommendedName>
</protein>
<evidence type="ECO:0008006" key="4">
    <source>
        <dbReference type="Google" id="ProtNLM"/>
    </source>
</evidence>